<evidence type="ECO:0000313" key="3">
    <source>
        <dbReference type="EMBL" id="MET2831590.1"/>
    </source>
</evidence>
<keyword evidence="1" id="KW-0812">Transmembrane</keyword>
<evidence type="ECO:0000256" key="1">
    <source>
        <dbReference type="SAM" id="Phobius"/>
    </source>
</evidence>
<feature type="domain" description="EAL" evidence="2">
    <location>
        <begin position="1"/>
        <end position="65"/>
    </location>
</feature>
<name>A0ABV2DNB9_9HYPH</name>
<dbReference type="PROSITE" id="PS50883">
    <property type="entry name" value="EAL"/>
    <property type="match status" value="1"/>
</dbReference>
<dbReference type="EMBL" id="JBEWSZ010000004">
    <property type="protein sequence ID" value="MET2831590.1"/>
    <property type="molecule type" value="Genomic_DNA"/>
</dbReference>
<protein>
    <recommendedName>
        <fullName evidence="2">EAL domain-containing protein</fullName>
    </recommendedName>
</protein>
<proteinExistence type="predicted"/>
<comment type="caution">
    <text evidence="3">The sequence shown here is derived from an EMBL/GenBank/DDBJ whole genome shotgun (WGS) entry which is preliminary data.</text>
</comment>
<reference evidence="3 4" key="1">
    <citation type="submission" date="2024-06" db="EMBL/GenBank/DDBJ databases">
        <authorList>
            <person name="Kim D.-U."/>
        </authorList>
    </citation>
    <scope>NUCLEOTIDE SEQUENCE [LARGE SCALE GENOMIC DNA]</scope>
    <source>
        <strain evidence="3 4">KACC15460</strain>
    </source>
</reference>
<accession>A0ABV2DNB9</accession>
<keyword evidence="4" id="KW-1185">Reference proteome</keyword>
<gene>
    <name evidence="3" type="ORF">ABVQ20_32050</name>
</gene>
<dbReference type="Proteomes" id="UP001548832">
    <property type="component" value="Unassembled WGS sequence"/>
</dbReference>
<organism evidence="3 4">
    <name type="scientific">Mesorhizobium shangrilense</name>
    <dbReference type="NCBI Taxonomy" id="460060"/>
    <lineage>
        <taxon>Bacteria</taxon>
        <taxon>Pseudomonadati</taxon>
        <taxon>Pseudomonadota</taxon>
        <taxon>Alphaproteobacteria</taxon>
        <taxon>Hyphomicrobiales</taxon>
        <taxon>Phyllobacteriaceae</taxon>
        <taxon>Mesorhizobium</taxon>
    </lineage>
</organism>
<evidence type="ECO:0000313" key="4">
    <source>
        <dbReference type="Proteomes" id="UP001548832"/>
    </source>
</evidence>
<dbReference type="RefSeq" id="WP_354463699.1">
    <property type="nucleotide sequence ID" value="NZ_JBEWSZ010000004.1"/>
</dbReference>
<sequence length="65" mass="6784">MKNMLVRSVVVPVVTRLGTALGAYLVAKGLDGDLADQLVNGLIAIFLVGCDLIAGRYVSHSKEAA</sequence>
<keyword evidence="1" id="KW-0472">Membrane</keyword>
<feature type="transmembrane region" description="Helical" evidence="1">
    <location>
        <begin position="38"/>
        <end position="58"/>
    </location>
</feature>
<keyword evidence="1" id="KW-1133">Transmembrane helix</keyword>
<evidence type="ECO:0000259" key="2">
    <source>
        <dbReference type="PROSITE" id="PS50883"/>
    </source>
</evidence>
<dbReference type="InterPro" id="IPR001633">
    <property type="entry name" value="EAL_dom"/>
</dbReference>